<dbReference type="InterPro" id="IPR003772">
    <property type="entry name" value="YceD"/>
</dbReference>
<evidence type="ECO:0000313" key="2">
    <source>
        <dbReference type="Proteomes" id="UP000824193"/>
    </source>
</evidence>
<dbReference type="EMBL" id="DXFW01000027">
    <property type="protein sequence ID" value="HIX06200.1"/>
    <property type="molecule type" value="Genomic_DNA"/>
</dbReference>
<name>A0A9D1V510_9FIRM</name>
<dbReference type="AlphaFoldDB" id="A0A9D1V510"/>
<gene>
    <name evidence="1" type="ORF">H9865_08925</name>
</gene>
<dbReference type="Proteomes" id="UP000824193">
    <property type="component" value="Unassembled WGS sequence"/>
</dbReference>
<dbReference type="Pfam" id="PF02620">
    <property type="entry name" value="YceD"/>
    <property type="match status" value="1"/>
</dbReference>
<accession>A0A9D1V510</accession>
<proteinExistence type="predicted"/>
<reference evidence="1" key="1">
    <citation type="journal article" date="2021" name="PeerJ">
        <title>Extensive microbial diversity within the chicken gut microbiome revealed by metagenomics and culture.</title>
        <authorList>
            <person name="Gilroy R."/>
            <person name="Ravi A."/>
            <person name="Getino M."/>
            <person name="Pursley I."/>
            <person name="Horton D.L."/>
            <person name="Alikhan N.F."/>
            <person name="Baker D."/>
            <person name="Gharbi K."/>
            <person name="Hall N."/>
            <person name="Watson M."/>
            <person name="Adriaenssens E.M."/>
            <person name="Foster-Nyarko E."/>
            <person name="Jarju S."/>
            <person name="Secka A."/>
            <person name="Antonio M."/>
            <person name="Oren A."/>
            <person name="Chaudhuri R.R."/>
            <person name="La Ragione R."/>
            <person name="Hildebrand F."/>
            <person name="Pallen M.J."/>
        </authorList>
    </citation>
    <scope>NUCLEOTIDE SEQUENCE</scope>
    <source>
        <strain evidence="1">2239</strain>
    </source>
</reference>
<reference evidence="1" key="2">
    <citation type="submission" date="2021-04" db="EMBL/GenBank/DDBJ databases">
        <authorList>
            <person name="Gilroy R."/>
        </authorList>
    </citation>
    <scope>NUCLEOTIDE SEQUENCE</scope>
    <source>
        <strain evidence="1">2239</strain>
    </source>
</reference>
<evidence type="ECO:0000313" key="1">
    <source>
        <dbReference type="EMBL" id="HIX06200.1"/>
    </source>
</evidence>
<sequence>MQFDLKQFLRTGRVPYSAALECDLSGYDWPGYEPVGPITGEFFAALDRDGKAQLQLALKAEVTAPCARCLAPAFYSCSIERGWSVGPADLESDELELPISEKGMLDIDELAFQELVLELPTVLLCSPDCQGLCPVCGQPKAAGCSCCPAGPQEPAANQGLAILKELLSEDSH</sequence>
<organism evidence="1 2">
    <name type="scientific">Candidatus Allofournierella pullicola</name>
    <dbReference type="NCBI Taxonomy" id="2838596"/>
    <lineage>
        <taxon>Bacteria</taxon>
        <taxon>Bacillati</taxon>
        <taxon>Bacillota</taxon>
        <taxon>Clostridia</taxon>
        <taxon>Eubacteriales</taxon>
        <taxon>Oscillospiraceae</taxon>
        <taxon>Allofournierella</taxon>
    </lineage>
</organism>
<protein>
    <submittedName>
        <fullName evidence="1">DUF177 domain-containing protein</fullName>
    </submittedName>
</protein>
<comment type="caution">
    <text evidence="1">The sequence shown here is derived from an EMBL/GenBank/DDBJ whole genome shotgun (WGS) entry which is preliminary data.</text>
</comment>